<proteinExistence type="predicted"/>
<accession>A0ABS7MBN7</accession>
<gene>
    <name evidence="1" type="ORF">K5P26_04720</name>
</gene>
<name>A0ABS7MBN7_9SPHN</name>
<evidence type="ECO:0000313" key="2">
    <source>
        <dbReference type="Proteomes" id="UP001166571"/>
    </source>
</evidence>
<sequence>MTTKIANVSCSATDQAKPTIYNQARMATQAIMGGSTYMMGPSQGYLPCPSTAAVVYVCEKSAEAQRQIDRVRSLSAICINNRISSEKCLKSVSSAVTLIGAFLSSPIPIPVASGSEDGDTSLFLDDDGVYGDIEISGTQVEYYLKIDRNGNEMEYFGTEEIEDGFIPPKLLTRLFYHYAPK</sequence>
<organism evidence="1 2">
    <name type="scientific">Sphingopyxis jiangsuensis</name>
    <dbReference type="NCBI Taxonomy" id="2871171"/>
    <lineage>
        <taxon>Bacteria</taxon>
        <taxon>Pseudomonadati</taxon>
        <taxon>Pseudomonadota</taxon>
        <taxon>Alphaproteobacteria</taxon>
        <taxon>Sphingomonadales</taxon>
        <taxon>Sphingomonadaceae</taxon>
        <taxon>Sphingopyxis</taxon>
    </lineage>
</organism>
<reference evidence="1" key="1">
    <citation type="submission" date="2021-08" db="EMBL/GenBank/DDBJ databases">
        <title>Sphingopyxis panaciterrulae sp. nov., isolated from the surface water of the Yellow Sea.</title>
        <authorList>
            <person name="Gao Z."/>
            <person name="Zhang D."/>
            <person name="Zhang A."/>
        </authorList>
    </citation>
    <scope>NUCLEOTIDE SEQUENCE</scope>
    <source>
        <strain evidence="1">XHP0097</strain>
    </source>
</reference>
<keyword evidence="2" id="KW-1185">Reference proteome</keyword>
<dbReference type="RefSeq" id="WP_222135905.1">
    <property type="nucleotide sequence ID" value="NZ_JAILXK010000001.1"/>
</dbReference>
<protein>
    <submittedName>
        <fullName evidence="1">Uncharacterized protein</fullName>
    </submittedName>
</protein>
<dbReference type="Proteomes" id="UP001166571">
    <property type="component" value="Unassembled WGS sequence"/>
</dbReference>
<dbReference type="EMBL" id="JAILXK010000001">
    <property type="protein sequence ID" value="MBY4636442.1"/>
    <property type="molecule type" value="Genomic_DNA"/>
</dbReference>
<comment type="caution">
    <text evidence="1">The sequence shown here is derived from an EMBL/GenBank/DDBJ whole genome shotgun (WGS) entry which is preliminary data.</text>
</comment>
<evidence type="ECO:0000313" key="1">
    <source>
        <dbReference type="EMBL" id="MBY4636442.1"/>
    </source>
</evidence>